<evidence type="ECO:0000313" key="2">
    <source>
        <dbReference type="EMBL" id="KAA3462408.1"/>
    </source>
</evidence>
<sequence>MVEQNNELLMKNHESRPIGSIPFPEANVTSYNVKDKDHTSSRGRGCGHERGGHFRKTRQKWDHKDGKNDKNTTGKVESLCYRYGGLGDSTEADFAVLVKRHQRRAKGISGRGAGGAPVGGELRQKP</sequence>
<evidence type="ECO:0000256" key="1">
    <source>
        <dbReference type="SAM" id="MobiDB-lite"/>
    </source>
</evidence>
<evidence type="ECO:0000313" key="3">
    <source>
        <dbReference type="Proteomes" id="UP000325315"/>
    </source>
</evidence>
<protein>
    <submittedName>
        <fullName evidence="2">Protein SRG1-like</fullName>
    </submittedName>
</protein>
<reference evidence="3" key="1">
    <citation type="journal article" date="2019" name="Plant Biotechnol. J.">
        <title>Genome sequencing of the Australian wild diploid species Gossypium australe highlights disease resistance and delayed gland morphogenesis.</title>
        <authorList>
            <person name="Cai Y."/>
            <person name="Cai X."/>
            <person name="Wang Q."/>
            <person name="Wang P."/>
            <person name="Zhang Y."/>
            <person name="Cai C."/>
            <person name="Xu Y."/>
            <person name="Wang K."/>
            <person name="Zhou Z."/>
            <person name="Wang C."/>
            <person name="Geng S."/>
            <person name="Li B."/>
            <person name="Dong Q."/>
            <person name="Hou Y."/>
            <person name="Wang H."/>
            <person name="Ai P."/>
            <person name="Liu Z."/>
            <person name="Yi F."/>
            <person name="Sun M."/>
            <person name="An G."/>
            <person name="Cheng J."/>
            <person name="Zhang Y."/>
            <person name="Shi Q."/>
            <person name="Xie Y."/>
            <person name="Shi X."/>
            <person name="Chang Y."/>
            <person name="Huang F."/>
            <person name="Chen Y."/>
            <person name="Hong S."/>
            <person name="Mi L."/>
            <person name="Sun Q."/>
            <person name="Zhang L."/>
            <person name="Zhou B."/>
            <person name="Peng R."/>
            <person name="Zhang X."/>
            <person name="Liu F."/>
        </authorList>
    </citation>
    <scope>NUCLEOTIDE SEQUENCE [LARGE SCALE GENOMIC DNA]</scope>
    <source>
        <strain evidence="3">cv. PA1801</strain>
    </source>
</reference>
<feature type="compositionally biased region" description="Gly residues" evidence="1">
    <location>
        <begin position="109"/>
        <end position="118"/>
    </location>
</feature>
<comment type="caution">
    <text evidence="2">The sequence shown here is derived from an EMBL/GenBank/DDBJ whole genome shotgun (WGS) entry which is preliminary data.</text>
</comment>
<feature type="region of interest" description="Disordered" evidence="1">
    <location>
        <begin position="1"/>
        <end position="73"/>
    </location>
</feature>
<accession>A0A5B6UY48</accession>
<dbReference type="OrthoDB" id="1000862at2759"/>
<organism evidence="2 3">
    <name type="scientific">Gossypium australe</name>
    <dbReference type="NCBI Taxonomy" id="47621"/>
    <lineage>
        <taxon>Eukaryota</taxon>
        <taxon>Viridiplantae</taxon>
        <taxon>Streptophyta</taxon>
        <taxon>Embryophyta</taxon>
        <taxon>Tracheophyta</taxon>
        <taxon>Spermatophyta</taxon>
        <taxon>Magnoliopsida</taxon>
        <taxon>eudicotyledons</taxon>
        <taxon>Gunneridae</taxon>
        <taxon>Pentapetalae</taxon>
        <taxon>rosids</taxon>
        <taxon>malvids</taxon>
        <taxon>Malvales</taxon>
        <taxon>Malvaceae</taxon>
        <taxon>Malvoideae</taxon>
        <taxon>Gossypium</taxon>
    </lineage>
</organism>
<dbReference type="EMBL" id="SMMG02000009">
    <property type="protein sequence ID" value="KAA3462408.1"/>
    <property type="molecule type" value="Genomic_DNA"/>
</dbReference>
<proteinExistence type="predicted"/>
<dbReference type="PANTHER" id="PTHR33325">
    <property type="entry name" value="ZINC FINGER, CCHC-TYPE-RELATED"/>
    <property type="match status" value="1"/>
</dbReference>
<feature type="compositionally biased region" description="Basic and acidic residues" evidence="1">
    <location>
        <begin position="33"/>
        <end position="52"/>
    </location>
</feature>
<dbReference type="PANTHER" id="PTHR33325:SF11">
    <property type="entry name" value="COLD SHOCK DOMAIN-CONTAINING PROTEIN 4-LIKE"/>
    <property type="match status" value="1"/>
</dbReference>
<feature type="region of interest" description="Disordered" evidence="1">
    <location>
        <begin position="103"/>
        <end position="126"/>
    </location>
</feature>
<keyword evidence="3" id="KW-1185">Reference proteome</keyword>
<feature type="compositionally biased region" description="Basic and acidic residues" evidence="1">
    <location>
        <begin position="59"/>
        <end position="72"/>
    </location>
</feature>
<gene>
    <name evidence="2" type="ORF">EPI10_028895</name>
</gene>
<dbReference type="AlphaFoldDB" id="A0A5B6UY48"/>
<name>A0A5B6UY48_9ROSI</name>
<dbReference type="Proteomes" id="UP000325315">
    <property type="component" value="Unassembled WGS sequence"/>
</dbReference>